<comment type="caution">
    <text evidence="2">The sequence shown here is derived from an EMBL/GenBank/DDBJ whole genome shotgun (WGS) entry which is preliminary data.</text>
</comment>
<dbReference type="InterPro" id="IPR008969">
    <property type="entry name" value="CarboxyPept-like_regulatory"/>
</dbReference>
<keyword evidence="1" id="KW-0732">Signal</keyword>
<feature type="chain" id="PRO_5021803280" description="Carboxypeptidase-like regulatory domain-containing protein" evidence="1">
    <location>
        <begin position="24"/>
        <end position="629"/>
    </location>
</feature>
<protein>
    <recommendedName>
        <fullName evidence="4">Carboxypeptidase-like regulatory domain-containing protein</fullName>
    </recommendedName>
</protein>
<evidence type="ECO:0000256" key="1">
    <source>
        <dbReference type="SAM" id="SignalP"/>
    </source>
</evidence>
<gene>
    <name evidence="2" type="ORF">FO442_09780</name>
</gene>
<evidence type="ECO:0000313" key="3">
    <source>
        <dbReference type="Proteomes" id="UP000316008"/>
    </source>
</evidence>
<dbReference type="SUPFAM" id="SSF49464">
    <property type="entry name" value="Carboxypeptidase regulatory domain-like"/>
    <property type="match status" value="1"/>
</dbReference>
<dbReference type="AlphaFoldDB" id="A0A556MYH5"/>
<organism evidence="2 3">
    <name type="scientific">Fluviicola chungangensis</name>
    <dbReference type="NCBI Taxonomy" id="2597671"/>
    <lineage>
        <taxon>Bacteria</taxon>
        <taxon>Pseudomonadati</taxon>
        <taxon>Bacteroidota</taxon>
        <taxon>Flavobacteriia</taxon>
        <taxon>Flavobacteriales</taxon>
        <taxon>Crocinitomicaceae</taxon>
        <taxon>Fluviicola</taxon>
    </lineage>
</organism>
<evidence type="ECO:0000313" key="2">
    <source>
        <dbReference type="EMBL" id="TSJ44878.1"/>
    </source>
</evidence>
<dbReference type="OrthoDB" id="5505971at2"/>
<feature type="signal peptide" evidence="1">
    <location>
        <begin position="1"/>
        <end position="23"/>
    </location>
</feature>
<dbReference type="EMBL" id="VLPL01000004">
    <property type="protein sequence ID" value="TSJ44878.1"/>
    <property type="molecule type" value="Genomic_DNA"/>
</dbReference>
<dbReference type="Proteomes" id="UP000316008">
    <property type="component" value="Unassembled WGS sequence"/>
</dbReference>
<evidence type="ECO:0008006" key="4">
    <source>
        <dbReference type="Google" id="ProtNLM"/>
    </source>
</evidence>
<reference evidence="2 3" key="1">
    <citation type="submission" date="2019-07" db="EMBL/GenBank/DDBJ databases">
        <authorList>
            <person name="Huq M.A."/>
        </authorList>
    </citation>
    <scope>NUCLEOTIDE SEQUENCE [LARGE SCALE GENOMIC DNA]</scope>
    <source>
        <strain evidence="2 3">MAH-3</strain>
    </source>
</reference>
<sequence length="629" mass="68375">MHTIIRFLFTGILCCMAFSSLNAQTPYMEKTVTIRSGTYTYEELFKQISNQTGVVFSYTGFDDNLHISVKFDKQPLRVVLNTLFDQGNCSWKLKGKYVILNCKPASKPQPEQAEVNKPDAVVNGYILNAEDSSEVVESSVYLRQSKQSALTNEYGYFNLSFPKTADVLSISVAKENFRDTTVVIFSRKHTTLVIYLQPKSAPVSLLTDDSVRVTLTLSVDSVKPDEARVQDTTPFVSPFWKRFRQHRANLRNISDTLFTNVSFSLFPPLSTNRLLSVNTVNKFSFNLLVGSSKGIDVFELGGLVNVDYGNVKYAQIGGLMNLVSGTSSGVQLAGLVNSVAKDVHGVQVAGLVNLAGGKVDYVQVAGIANVVRDTVTGIQVGGIANLNRSCTNGVQLAGIYNQGKKVSGIQLAGIANACDTLSGIQLSGLVNVGNVIDGFQLSGLLNKAGHVTGSQLGFINVADSITGVPVGFLSIVKSGYHKVELAADENLLTTLSFRTGVDAFHNILIGGVQLDKGPALWTLGYGVGSAIRLGRKLYLDLDLTTQSLYVNNSDYTYNMLTKGFVGIEYRVGKNFSIAAGPTLNWYSSESKPETDPVWSKISRRTLSHSVNGNYSNQLWIGAKLALRFF</sequence>
<name>A0A556MYH5_9FLAO</name>
<proteinExistence type="predicted"/>
<keyword evidence="3" id="KW-1185">Reference proteome</keyword>
<accession>A0A556MYH5</accession>